<reference evidence="17" key="1">
    <citation type="submission" date="2020-03" db="EMBL/GenBank/DDBJ databases">
        <title>A mixture of massive structural variations and highly conserved coding sequences in Ustilaginoidea virens genome.</title>
        <authorList>
            <person name="Zhang K."/>
            <person name="Zhao Z."/>
            <person name="Zhang Z."/>
            <person name="Li Y."/>
            <person name="Hsiang T."/>
            <person name="Sun W."/>
        </authorList>
    </citation>
    <scope>NUCLEOTIDE SEQUENCE</scope>
    <source>
        <strain evidence="17">UV-8b</strain>
    </source>
</reference>
<evidence type="ECO:0000256" key="6">
    <source>
        <dbReference type="ARBA" id="ARBA00022729"/>
    </source>
</evidence>
<keyword evidence="18" id="KW-1185">Reference proteome</keyword>
<dbReference type="GO" id="GO:0005975">
    <property type="term" value="P:carbohydrate metabolic process"/>
    <property type="evidence" value="ECO:0007669"/>
    <property type="project" value="InterPro"/>
</dbReference>
<dbReference type="GO" id="GO:0009277">
    <property type="term" value="C:fungal-type cell wall"/>
    <property type="evidence" value="ECO:0007669"/>
    <property type="project" value="TreeGrafter"/>
</dbReference>
<keyword evidence="9" id="KW-0325">Glycoprotein</keyword>
<name>A0A8E5MGM6_USTVR</name>
<protein>
    <recommendedName>
        <fullName evidence="3">chitinase</fullName>
        <ecNumber evidence="3">3.2.1.14</ecNumber>
    </recommendedName>
</protein>
<evidence type="ECO:0000256" key="7">
    <source>
        <dbReference type="ARBA" id="ARBA00022801"/>
    </source>
</evidence>
<evidence type="ECO:0000256" key="12">
    <source>
        <dbReference type="ARBA" id="ARBA00038074"/>
    </source>
</evidence>
<dbReference type="GO" id="GO:0008843">
    <property type="term" value="F:endochitinase activity"/>
    <property type="evidence" value="ECO:0007669"/>
    <property type="project" value="UniProtKB-EC"/>
</dbReference>
<dbReference type="GO" id="GO:0016757">
    <property type="term" value="F:glycosyltransferase activity"/>
    <property type="evidence" value="ECO:0007669"/>
    <property type="project" value="UniProtKB-KW"/>
</dbReference>
<dbReference type="Pfam" id="PF00722">
    <property type="entry name" value="Glyco_hydro_16"/>
    <property type="match status" value="1"/>
</dbReference>
<dbReference type="InterPro" id="IPR050546">
    <property type="entry name" value="Glycosyl_Hydrlase_16"/>
</dbReference>
<evidence type="ECO:0000256" key="2">
    <source>
        <dbReference type="ARBA" id="ARBA00004370"/>
    </source>
</evidence>
<evidence type="ECO:0000256" key="1">
    <source>
        <dbReference type="ARBA" id="ARBA00000822"/>
    </source>
</evidence>
<keyword evidence="10" id="KW-0326">Glycosidase</keyword>
<organism evidence="17 18">
    <name type="scientific">Ustilaginoidea virens</name>
    <name type="common">Rice false smut fungus</name>
    <name type="synonym">Villosiclava virens</name>
    <dbReference type="NCBI Taxonomy" id="1159556"/>
    <lineage>
        <taxon>Eukaryota</taxon>
        <taxon>Fungi</taxon>
        <taxon>Dikarya</taxon>
        <taxon>Ascomycota</taxon>
        <taxon>Pezizomycotina</taxon>
        <taxon>Sordariomycetes</taxon>
        <taxon>Hypocreomycetidae</taxon>
        <taxon>Hypocreales</taxon>
        <taxon>Clavicipitaceae</taxon>
        <taxon>Ustilaginoidea</taxon>
    </lineage>
</organism>
<dbReference type="Proteomes" id="UP000027002">
    <property type="component" value="Chromosome 3"/>
</dbReference>
<sequence>MRPGSATATATATATLRGAASALASLALLLLPRPALSQTWSRCNPLQSTQCPPDTALGMTVRVDFANGPVNSFEASGSPTYGRDGVSLTVSRGGDAPQLQSLFYIMFGRVEMTLRAAPGAGIVSSLVLQSDDLDEIDVEWLGAAPDEVQTNYFGKGRTTTYNRGQLHAVPGTQARWITYAVDWTADRIVWTADGRVLRELPAAQAAPDQYPQTPMQVKFGAWAGGDPAYNAPGTVAWARGPTDFAKGPFAMHVRSVVVADYSTGKEYRYKDTSGTWQSIEAVGGGAVNSKGSPGGGGGNPGSGSGSGSGSASGPAVTIAVPVGGMAKDGSSATATQTGWPWVATANPSEGSIPSGWYMTPNGKIMRTASAALRSSASLAAALGGAFALGLASFFARPW</sequence>
<feature type="signal peptide" evidence="15">
    <location>
        <begin position="1"/>
        <end position="37"/>
    </location>
</feature>
<comment type="similarity">
    <text evidence="12">Belongs to the glycosyl hydrolase 16 family. CRH1 subfamily.</text>
</comment>
<feature type="region of interest" description="Disordered" evidence="14">
    <location>
        <begin position="285"/>
        <end position="313"/>
    </location>
</feature>
<comment type="function">
    <text evidence="13">Dual chitinase/transglycosylase that plays a role in cell wall architecture. Chitinase and transglycosylase activities are coupled. Required for the polysaccharide cross-linking at the septa and the cell wall. More specifically, transfers chitin to 1,6-beta-glucan in the cell wall.</text>
</comment>
<dbReference type="EMBL" id="CP072755">
    <property type="protein sequence ID" value="QUC19683.1"/>
    <property type="molecule type" value="Genomic_DNA"/>
</dbReference>
<evidence type="ECO:0000256" key="9">
    <source>
        <dbReference type="ARBA" id="ARBA00023180"/>
    </source>
</evidence>
<evidence type="ECO:0000256" key="10">
    <source>
        <dbReference type="ARBA" id="ARBA00023295"/>
    </source>
</evidence>
<evidence type="ECO:0000313" key="18">
    <source>
        <dbReference type="Proteomes" id="UP000027002"/>
    </source>
</evidence>
<dbReference type="CDD" id="cd02183">
    <property type="entry name" value="GH16_fungal_CRH1_transglycosylase"/>
    <property type="match status" value="1"/>
</dbReference>
<comment type="catalytic activity">
    <reaction evidence="1">
        <text>Random endo-hydrolysis of N-acetyl-beta-D-glucosaminide (1-&gt;4)-beta-linkages in chitin and chitodextrins.</text>
        <dbReference type="EC" id="3.2.1.14"/>
    </reaction>
</comment>
<dbReference type="GO" id="GO:0016020">
    <property type="term" value="C:membrane"/>
    <property type="evidence" value="ECO:0007669"/>
    <property type="project" value="UniProtKB-SubCell"/>
</dbReference>
<keyword evidence="11" id="KW-0961">Cell wall biogenesis/degradation</keyword>
<keyword evidence="5" id="KW-0808">Transferase</keyword>
<feature type="chain" id="PRO_5034208709" description="chitinase" evidence="15">
    <location>
        <begin position="38"/>
        <end position="398"/>
    </location>
</feature>
<evidence type="ECO:0000313" key="17">
    <source>
        <dbReference type="EMBL" id="QUC19683.1"/>
    </source>
</evidence>
<dbReference type="AlphaFoldDB" id="A0A8E5MGM6"/>
<accession>A0A8E5MGM6</accession>
<keyword evidence="4" id="KW-0328">Glycosyltransferase</keyword>
<dbReference type="GeneID" id="66064702"/>
<evidence type="ECO:0000256" key="3">
    <source>
        <dbReference type="ARBA" id="ARBA00012729"/>
    </source>
</evidence>
<evidence type="ECO:0000259" key="16">
    <source>
        <dbReference type="PROSITE" id="PS51762"/>
    </source>
</evidence>
<dbReference type="FunFam" id="2.60.120.200:FF:000152">
    <property type="entry name" value="Cell wall glucanase"/>
    <property type="match status" value="1"/>
</dbReference>
<evidence type="ECO:0000256" key="13">
    <source>
        <dbReference type="ARBA" id="ARBA00093308"/>
    </source>
</evidence>
<keyword evidence="8" id="KW-0472">Membrane</keyword>
<dbReference type="PANTHER" id="PTHR10963">
    <property type="entry name" value="GLYCOSYL HYDROLASE-RELATED"/>
    <property type="match status" value="1"/>
</dbReference>
<evidence type="ECO:0000256" key="14">
    <source>
        <dbReference type="SAM" id="MobiDB-lite"/>
    </source>
</evidence>
<proteinExistence type="inferred from homology"/>
<dbReference type="Gene3D" id="2.60.120.200">
    <property type="match status" value="1"/>
</dbReference>
<dbReference type="RefSeq" id="XP_042997356.1">
    <property type="nucleotide sequence ID" value="XM_043141422.1"/>
</dbReference>
<keyword evidence="7" id="KW-0378">Hydrolase</keyword>
<gene>
    <name evidence="17" type="ORF">UV8b_03924</name>
</gene>
<evidence type="ECO:0000256" key="8">
    <source>
        <dbReference type="ARBA" id="ARBA00023136"/>
    </source>
</evidence>
<dbReference type="GO" id="GO:0031505">
    <property type="term" value="P:fungal-type cell wall organization"/>
    <property type="evidence" value="ECO:0007669"/>
    <property type="project" value="TreeGrafter"/>
</dbReference>
<dbReference type="PANTHER" id="PTHR10963:SF68">
    <property type="entry name" value="GLYCOSIDASE CRH1-RELATED"/>
    <property type="match status" value="1"/>
</dbReference>
<dbReference type="InterPro" id="IPR000757">
    <property type="entry name" value="Beta-glucanase-like"/>
</dbReference>
<evidence type="ECO:0000256" key="5">
    <source>
        <dbReference type="ARBA" id="ARBA00022679"/>
    </source>
</evidence>
<dbReference type="PROSITE" id="PS51762">
    <property type="entry name" value="GH16_2"/>
    <property type="match status" value="1"/>
</dbReference>
<evidence type="ECO:0000256" key="15">
    <source>
        <dbReference type="SAM" id="SignalP"/>
    </source>
</evidence>
<dbReference type="InterPro" id="IPR013320">
    <property type="entry name" value="ConA-like_dom_sf"/>
</dbReference>
<feature type="domain" description="GH16" evidence="16">
    <location>
        <begin position="45"/>
        <end position="246"/>
    </location>
</feature>
<dbReference type="OrthoDB" id="4781at2759"/>
<feature type="compositionally biased region" description="Gly residues" evidence="14">
    <location>
        <begin position="285"/>
        <end position="310"/>
    </location>
</feature>
<evidence type="ECO:0000256" key="11">
    <source>
        <dbReference type="ARBA" id="ARBA00023316"/>
    </source>
</evidence>
<keyword evidence="6 15" id="KW-0732">Signal</keyword>
<evidence type="ECO:0000256" key="4">
    <source>
        <dbReference type="ARBA" id="ARBA00022676"/>
    </source>
</evidence>
<comment type="subcellular location">
    <subcellularLocation>
        <location evidence="2">Membrane</location>
    </subcellularLocation>
</comment>
<dbReference type="SUPFAM" id="SSF49899">
    <property type="entry name" value="Concanavalin A-like lectins/glucanases"/>
    <property type="match status" value="1"/>
</dbReference>
<dbReference type="KEGG" id="uvi:66064702"/>
<dbReference type="EC" id="3.2.1.14" evidence="3"/>